<dbReference type="SUPFAM" id="SSF51395">
    <property type="entry name" value="FMN-linked oxidoreductases"/>
    <property type="match status" value="1"/>
</dbReference>
<dbReference type="PIRSF" id="PIRSF000138">
    <property type="entry name" value="Al-hdrx_acd_dh"/>
    <property type="match status" value="1"/>
</dbReference>
<keyword evidence="2 7" id="KW-0285">Flavoprotein</keyword>
<organism evidence="9">
    <name type="scientific">Eremomyces bilateralis CBS 781.70</name>
    <dbReference type="NCBI Taxonomy" id="1392243"/>
    <lineage>
        <taxon>Eukaryota</taxon>
        <taxon>Fungi</taxon>
        <taxon>Dikarya</taxon>
        <taxon>Ascomycota</taxon>
        <taxon>Pezizomycotina</taxon>
        <taxon>Dothideomycetes</taxon>
        <taxon>Dothideomycetes incertae sedis</taxon>
        <taxon>Eremomycetales</taxon>
        <taxon>Eremomycetaceae</taxon>
        <taxon>Eremomyces</taxon>
    </lineage>
</organism>
<dbReference type="RefSeq" id="XP_033530392.1">
    <property type="nucleotide sequence ID" value="XM_033680843.1"/>
</dbReference>
<comment type="similarity">
    <text evidence="5">Belongs to the FMN-dependent alpha-hydroxy acid dehydrogenase family.</text>
</comment>
<keyword evidence="4" id="KW-0560">Oxidoreductase</keyword>
<evidence type="ECO:0000313" key="11">
    <source>
        <dbReference type="RefSeq" id="XP_033530392.1"/>
    </source>
</evidence>
<name>A0A6G1FSV1_9PEZI</name>
<dbReference type="EMBL" id="ML975179">
    <property type="protein sequence ID" value="KAF1808761.1"/>
    <property type="molecule type" value="Genomic_DNA"/>
</dbReference>
<dbReference type="AlphaFoldDB" id="A0A6G1FSV1"/>
<dbReference type="InterPro" id="IPR013785">
    <property type="entry name" value="Aldolase_TIM"/>
</dbReference>
<comment type="cofactor">
    <cofactor evidence="1">
        <name>FMN</name>
        <dbReference type="ChEBI" id="CHEBI:58210"/>
    </cofactor>
</comment>
<feature type="binding site" evidence="7">
    <location>
        <begin position="313"/>
        <end position="317"/>
    </location>
    <ligand>
        <name>FMN</name>
        <dbReference type="ChEBI" id="CHEBI:58210"/>
    </ligand>
</feature>
<dbReference type="InterPro" id="IPR012133">
    <property type="entry name" value="Alpha-hydoxy_acid_DH_FMN"/>
</dbReference>
<feature type="binding site" evidence="7">
    <location>
        <position position="282"/>
    </location>
    <ligand>
        <name>glyoxylate</name>
        <dbReference type="ChEBI" id="CHEBI:36655"/>
    </ligand>
</feature>
<dbReference type="PROSITE" id="PS51349">
    <property type="entry name" value="FMN_HYDROXY_ACID_DH_2"/>
    <property type="match status" value="1"/>
</dbReference>
<dbReference type="Proteomes" id="UP000504638">
    <property type="component" value="Unplaced"/>
</dbReference>
<evidence type="ECO:0000256" key="7">
    <source>
        <dbReference type="PIRSR" id="PIRSR000138-2"/>
    </source>
</evidence>
<feature type="binding site" evidence="7">
    <location>
        <position position="180"/>
    </location>
    <ligand>
        <name>glyoxylate</name>
        <dbReference type="ChEBI" id="CHEBI:36655"/>
    </ligand>
</feature>
<dbReference type="InterPro" id="IPR037396">
    <property type="entry name" value="FMN_HAD"/>
</dbReference>
<feature type="binding site" evidence="7">
    <location>
        <position position="280"/>
    </location>
    <ligand>
        <name>FMN</name>
        <dbReference type="ChEBI" id="CHEBI:58210"/>
    </ligand>
</feature>
<evidence type="ECO:0000313" key="10">
    <source>
        <dbReference type="Proteomes" id="UP000504638"/>
    </source>
</evidence>
<dbReference type="Gene3D" id="3.20.20.70">
    <property type="entry name" value="Aldolase class I"/>
    <property type="match status" value="1"/>
</dbReference>
<proteinExistence type="inferred from homology"/>
<dbReference type="CDD" id="cd03332">
    <property type="entry name" value="LMO_FMN"/>
    <property type="match status" value="1"/>
</dbReference>
<dbReference type="GO" id="GO:0010181">
    <property type="term" value="F:FMN binding"/>
    <property type="evidence" value="ECO:0007669"/>
    <property type="project" value="InterPro"/>
</dbReference>
<keyword evidence="10" id="KW-1185">Reference proteome</keyword>
<sequence>MAETYYKGMFHGTIPTVTTDPNSLEAEAKKYLSSRSYAYVAGGAGERATMDANRSAFRAWKIVPRMLRDTQPQDLSTTVFGVKYPHPLFISPVGVQQIFHDDKETGMAQIAAELEVPYIMSTASTSSIEEVAQASGNGPRWYQLYWPQDEEITASILGRAKKNGFTALVVTLDTFSLSWRPWDLDSGYLPFLKGQGNQVPFSDPAFRAKVKKLTGKEVEEDTLAAYAIWAKETFTMGGHTWDDLAVLRKHWDGPIALKGIQCVEDAELAVKYGMQGIVVSNHGGRQVDGAVGSLEVLPEIVEAVGDKIDVLFDSGVRTGADVVKALCLGAKGVCIGRPWVYGLGIRGKEGAKEVLKYILADFDQTMGLSGIGSVKNCDKTWLRRSTAPTQASSN</sequence>
<evidence type="ECO:0000259" key="8">
    <source>
        <dbReference type="PROSITE" id="PS51349"/>
    </source>
</evidence>
<accession>A0A6G1FSV1</accession>
<feature type="binding site" evidence="7">
    <location>
        <position position="285"/>
    </location>
    <ligand>
        <name>glyoxylate</name>
        <dbReference type="ChEBI" id="CHEBI:36655"/>
    </ligand>
</feature>
<dbReference type="InterPro" id="IPR008259">
    <property type="entry name" value="FMN_hydac_DH_AS"/>
</dbReference>
<feature type="binding site" evidence="7">
    <location>
        <position position="171"/>
    </location>
    <ligand>
        <name>FMN</name>
        <dbReference type="ChEBI" id="CHEBI:58210"/>
    </ligand>
</feature>
<dbReference type="Pfam" id="PF01070">
    <property type="entry name" value="FMN_dh"/>
    <property type="match status" value="1"/>
</dbReference>
<feature type="binding site" evidence="7">
    <location>
        <position position="143"/>
    </location>
    <ligand>
        <name>FMN</name>
        <dbReference type="ChEBI" id="CHEBI:58210"/>
    </ligand>
</feature>
<feature type="binding site" evidence="7">
    <location>
        <position position="258"/>
    </location>
    <ligand>
        <name>FMN</name>
        <dbReference type="ChEBI" id="CHEBI:58210"/>
    </ligand>
</feature>
<reference evidence="9 11" key="1">
    <citation type="submission" date="2020-01" db="EMBL/GenBank/DDBJ databases">
        <authorList>
            <consortium name="DOE Joint Genome Institute"/>
            <person name="Haridas S."/>
            <person name="Albert R."/>
            <person name="Binder M."/>
            <person name="Bloem J."/>
            <person name="Labutti K."/>
            <person name="Salamov A."/>
            <person name="Andreopoulos B."/>
            <person name="Baker S.E."/>
            <person name="Barry K."/>
            <person name="Bills G."/>
            <person name="Bluhm B.H."/>
            <person name="Cannon C."/>
            <person name="Castanera R."/>
            <person name="Culley D.E."/>
            <person name="Daum C."/>
            <person name="Ezra D."/>
            <person name="Gonzalez J.B."/>
            <person name="Henrissat B."/>
            <person name="Kuo A."/>
            <person name="Liang C."/>
            <person name="Lipzen A."/>
            <person name="Lutzoni F."/>
            <person name="Magnuson J."/>
            <person name="Mondo S."/>
            <person name="Nolan M."/>
            <person name="Ohm R."/>
            <person name="Pangilinan J."/>
            <person name="Park H.-J."/>
            <person name="Ramirez L."/>
            <person name="Alfaro M."/>
            <person name="Sun H."/>
            <person name="Tritt A."/>
            <person name="Yoshinaga Y."/>
            <person name="Zwiers L.-H."/>
            <person name="Turgeon B.G."/>
            <person name="Goodwin S.B."/>
            <person name="Spatafora J.W."/>
            <person name="Crous P.W."/>
            <person name="Grigoriev I.V."/>
        </authorList>
    </citation>
    <scope>NUCLEOTIDE SEQUENCE</scope>
    <source>
        <strain evidence="9 11">CBS 781.70</strain>
    </source>
</reference>
<evidence type="ECO:0000256" key="2">
    <source>
        <dbReference type="ARBA" id="ARBA00022630"/>
    </source>
</evidence>
<dbReference type="FunFam" id="3.20.20.70:FF:000132">
    <property type="entry name" value="FMN dependent dehydrogenase"/>
    <property type="match status" value="1"/>
</dbReference>
<feature type="domain" description="FMN hydroxy acid dehydrogenase" evidence="8">
    <location>
        <begin position="13"/>
        <end position="387"/>
    </location>
</feature>
<evidence type="ECO:0000256" key="6">
    <source>
        <dbReference type="PIRSR" id="PIRSR000138-1"/>
    </source>
</evidence>
<dbReference type="OrthoDB" id="25826at2759"/>
<evidence type="ECO:0000256" key="4">
    <source>
        <dbReference type="ARBA" id="ARBA00023002"/>
    </source>
</evidence>
<dbReference type="InterPro" id="IPR037350">
    <property type="entry name" value="LMO_FMN"/>
</dbReference>
<reference evidence="11" key="2">
    <citation type="submission" date="2020-04" db="EMBL/GenBank/DDBJ databases">
        <authorList>
            <consortium name="NCBI Genome Project"/>
        </authorList>
    </citation>
    <scope>NUCLEOTIDE SEQUENCE</scope>
    <source>
        <strain evidence="11">CBS 781.70</strain>
    </source>
</reference>
<feature type="binding site" evidence="7">
    <location>
        <position position="121"/>
    </location>
    <ligand>
        <name>FMN</name>
        <dbReference type="ChEBI" id="CHEBI:58210"/>
    </ligand>
</feature>
<feature type="binding site" evidence="7">
    <location>
        <position position="145"/>
    </location>
    <ligand>
        <name>glyoxylate</name>
        <dbReference type="ChEBI" id="CHEBI:36655"/>
    </ligand>
</feature>
<keyword evidence="3 7" id="KW-0288">FMN</keyword>
<evidence type="ECO:0000256" key="3">
    <source>
        <dbReference type="ARBA" id="ARBA00022643"/>
    </source>
</evidence>
<feature type="active site" description="Proton acceptor" evidence="6">
    <location>
        <position position="282"/>
    </location>
</feature>
<dbReference type="PROSITE" id="PS00557">
    <property type="entry name" value="FMN_HYDROXY_ACID_DH_1"/>
    <property type="match status" value="1"/>
</dbReference>
<dbReference type="PANTHER" id="PTHR10578:SF86">
    <property type="entry name" value="DEPENDENT DEHYDROGENASE, PUTATIVE (AFU_ORTHOLOGUE AFUA_6G02720)-RELATED"/>
    <property type="match status" value="1"/>
</dbReference>
<gene>
    <name evidence="9 11" type="ORF">P152DRAFT_468789</name>
</gene>
<evidence type="ECO:0000256" key="1">
    <source>
        <dbReference type="ARBA" id="ARBA00001917"/>
    </source>
</evidence>
<evidence type="ECO:0000256" key="5">
    <source>
        <dbReference type="ARBA" id="ARBA00024042"/>
    </source>
</evidence>
<dbReference type="InterPro" id="IPR000262">
    <property type="entry name" value="FMN-dep_DH"/>
</dbReference>
<feature type="binding site" evidence="7">
    <location>
        <begin position="92"/>
        <end position="94"/>
    </location>
    <ligand>
        <name>FMN</name>
        <dbReference type="ChEBI" id="CHEBI:58210"/>
    </ligand>
</feature>
<reference evidence="11" key="3">
    <citation type="submission" date="2025-04" db="UniProtKB">
        <authorList>
            <consortium name="RefSeq"/>
        </authorList>
    </citation>
    <scope>IDENTIFICATION</scope>
    <source>
        <strain evidence="11">CBS 781.70</strain>
    </source>
</reference>
<feature type="binding site" evidence="7">
    <location>
        <begin position="336"/>
        <end position="337"/>
    </location>
    <ligand>
        <name>FMN</name>
        <dbReference type="ChEBI" id="CHEBI:58210"/>
    </ligand>
</feature>
<evidence type="ECO:0000313" key="9">
    <source>
        <dbReference type="EMBL" id="KAF1808761.1"/>
    </source>
</evidence>
<dbReference type="GO" id="GO:0016491">
    <property type="term" value="F:oxidoreductase activity"/>
    <property type="evidence" value="ECO:0007669"/>
    <property type="project" value="UniProtKB-KW"/>
</dbReference>
<dbReference type="GeneID" id="54421413"/>
<protein>
    <submittedName>
        <fullName evidence="9 11">Oxidoreductase</fullName>
    </submittedName>
</protein>
<feature type="binding site" evidence="7">
    <location>
        <position position="39"/>
    </location>
    <ligand>
        <name>glyoxylate</name>
        <dbReference type="ChEBI" id="CHEBI:36655"/>
    </ligand>
</feature>
<dbReference type="PANTHER" id="PTHR10578">
    <property type="entry name" value="S -2-HYDROXY-ACID OXIDASE-RELATED"/>
    <property type="match status" value="1"/>
</dbReference>